<dbReference type="Proteomes" id="UP000179368">
    <property type="component" value="Unassembled WGS sequence"/>
</dbReference>
<dbReference type="Gene3D" id="1.10.150.110">
    <property type="entry name" value="DNA polymerase beta, N-terminal domain-like"/>
    <property type="match status" value="1"/>
</dbReference>
<dbReference type="SMART" id="SM00481">
    <property type="entry name" value="POLIIIAc"/>
    <property type="match status" value="1"/>
</dbReference>
<dbReference type="FunFam" id="3.20.20.140:FF:000047">
    <property type="entry name" value="PHP domain-containing protein"/>
    <property type="match status" value="1"/>
</dbReference>
<organism evidence="25 26">
    <name type="scientific">Candidatus Jorgensenbacteria bacterium GWA1_49_17</name>
    <dbReference type="NCBI Taxonomy" id="1798467"/>
    <lineage>
        <taxon>Bacteria</taxon>
        <taxon>Candidatus Joergenseniibacteriota</taxon>
    </lineage>
</organism>
<dbReference type="SUPFAM" id="SSF47781">
    <property type="entry name" value="RuvA domain 2-like"/>
    <property type="match status" value="1"/>
</dbReference>
<keyword evidence="12" id="KW-0832">Ubl conjugation</keyword>
<evidence type="ECO:0000256" key="12">
    <source>
        <dbReference type="ARBA" id="ARBA00022843"/>
    </source>
</evidence>
<comment type="cofactor">
    <cofactor evidence="1">
        <name>Mg(2+)</name>
        <dbReference type="ChEBI" id="CHEBI:18420"/>
    </cofactor>
</comment>
<evidence type="ECO:0000256" key="7">
    <source>
        <dbReference type="ARBA" id="ARBA00022634"/>
    </source>
</evidence>
<dbReference type="CDD" id="cd00141">
    <property type="entry name" value="NT_POLXc"/>
    <property type="match status" value="1"/>
</dbReference>
<dbReference type="PIRSF" id="PIRSF005047">
    <property type="entry name" value="UCP005047_YshC"/>
    <property type="match status" value="1"/>
</dbReference>
<dbReference type="EMBL" id="MFKG01000025">
    <property type="protein sequence ID" value="OGG40137.1"/>
    <property type="molecule type" value="Genomic_DNA"/>
</dbReference>
<evidence type="ECO:0000256" key="20">
    <source>
        <dbReference type="ARBA" id="ARBA00045548"/>
    </source>
</evidence>
<dbReference type="PANTHER" id="PTHR36928:SF1">
    <property type="entry name" value="PHOSPHATASE YCDX-RELATED"/>
    <property type="match status" value="1"/>
</dbReference>
<evidence type="ECO:0000256" key="16">
    <source>
        <dbReference type="ARBA" id="ARBA00035717"/>
    </source>
</evidence>
<evidence type="ECO:0000256" key="19">
    <source>
        <dbReference type="ARBA" id="ARBA00044678"/>
    </source>
</evidence>
<keyword evidence="7" id="KW-0237">DNA synthesis</keyword>
<dbReference type="InterPro" id="IPR047967">
    <property type="entry name" value="PolX_PHP"/>
</dbReference>
<evidence type="ECO:0000313" key="26">
    <source>
        <dbReference type="Proteomes" id="UP000179368"/>
    </source>
</evidence>
<dbReference type="InterPro" id="IPR004013">
    <property type="entry name" value="PHP_dom"/>
</dbReference>
<evidence type="ECO:0000256" key="13">
    <source>
        <dbReference type="ARBA" id="ARBA00022932"/>
    </source>
</evidence>
<dbReference type="Pfam" id="PF14716">
    <property type="entry name" value="HHH_8"/>
    <property type="match status" value="1"/>
</dbReference>
<keyword evidence="9" id="KW-0548">Nucleotidyltransferase</keyword>
<dbReference type="SUPFAM" id="SSF89550">
    <property type="entry name" value="PHP domain-like"/>
    <property type="match status" value="1"/>
</dbReference>
<keyword evidence="15" id="KW-0234">DNA repair</keyword>
<comment type="catalytic activity">
    <reaction evidence="21">
        <text>DNA(n) + a 2'-deoxyribonucleoside 5'-triphosphate = DNA(n+1) + diphosphate</text>
        <dbReference type="Rhea" id="RHEA:22508"/>
        <dbReference type="Rhea" id="RHEA-COMP:17339"/>
        <dbReference type="Rhea" id="RHEA-COMP:17340"/>
        <dbReference type="ChEBI" id="CHEBI:33019"/>
        <dbReference type="ChEBI" id="CHEBI:61560"/>
        <dbReference type="ChEBI" id="CHEBI:173112"/>
        <dbReference type="EC" id="2.7.7.7"/>
    </reaction>
</comment>
<keyword evidence="13" id="KW-0239">DNA-directed DNA polymerase</keyword>
<dbReference type="Gene3D" id="3.20.20.140">
    <property type="entry name" value="Metal-dependent hydrolases"/>
    <property type="match status" value="1"/>
</dbReference>
<dbReference type="InterPro" id="IPR043519">
    <property type="entry name" value="NT_sf"/>
</dbReference>
<dbReference type="InterPro" id="IPR010996">
    <property type="entry name" value="HHH_MUS81"/>
</dbReference>
<dbReference type="InterPro" id="IPR010994">
    <property type="entry name" value="RuvA_2-like"/>
</dbReference>
<name>A0A1F6BUB2_9BACT</name>
<dbReference type="SMART" id="SM00483">
    <property type="entry name" value="POLXc"/>
    <property type="match status" value="1"/>
</dbReference>
<dbReference type="EC" id="4.2.99.18" evidence="4"/>
<evidence type="ECO:0000256" key="6">
    <source>
        <dbReference type="ARBA" id="ARBA00022481"/>
    </source>
</evidence>
<dbReference type="Pfam" id="PF14520">
    <property type="entry name" value="HHH_5"/>
    <property type="match status" value="1"/>
</dbReference>
<evidence type="ECO:0000256" key="14">
    <source>
        <dbReference type="ARBA" id="ARBA00023053"/>
    </source>
</evidence>
<evidence type="ECO:0000259" key="24">
    <source>
        <dbReference type="SMART" id="SM00483"/>
    </source>
</evidence>
<keyword evidence="8" id="KW-0808">Transferase</keyword>
<evidence type="ECO:0000256" key="17">
    <source>
        <dbReference type="ARBA" id="ARBA00035726"/>
    </source>
</evidence>
<evidence type="ECO:0000256" key="11">
    <source>
        <dbReference type="ARBA" id="ARBA00022763"/>
    </source>
</evidence>
<comment type="subcellular location">
    <subcellularLocation>
        <location evidence="2">Cytoplasm</location>
    </subcellularLocation>
</comment>
<dbReference type="InterPro" id="IPR037160">
    <property type="entry name" value="DNA_Pol_thumb_sf"/>
</dbReference>
<comment type="caution">
    <text evidence="25">The sequence shown here is derived from an EMBL/GenBank/DDBJ whole genome shotgun (WGS) entry which is preliminary data.</text>
</comment>
<comment type="function">
    <text evidence="20">Repair polymerase that plays a key role in base-excision repair. During this process, the damaged base is excised by specific DNA glycosylases, the DNA backbone is nicked at the abasic site by an apurinic/apyrimidic (AP) endonuclease, and POLB removes 5'-deoxyribose-phosphate from the preincised AP site acting as a 5'-deoxyribose-phosphate lyase (5'-dRP lyase); through its DNA polymerase activity, it adds one nucleotide to the 3' end of the arising single-nucleotide gap. Conducts 'gap-filling' DNA synthesis in a stepwise distributive fashion rather than in a processive fashion as for other DNA polymerases. It is also able to cleave sugar-phosphate bonds 3' to an intact AP site, acting as an AP lyase.</text>
</comment>
<gene>
    <name evidence="25" type="ORF">A2116_00475</name>
</gene>
<reference evidence="25 26" key="1">
    <citation type="journal article" date="2016" name="Nat. Commun.">
        <title>Thousands of microbial genomes shed light on interconnected biogeochemical processes in an aquifer system.</title>
        <authorList>
            <person name="Anantharaman K."/>
            <person name="Brown C.T."/>
            <person name="Hug L.A."/>
            <person name="Sharon I."/>
            <person name="Castelle C.J."/>
            <person name="Probst A.J."/>
            <person name="Thomas B.C."/>
            <person name="Singh A."/>
            <person name="Wilkins M.J."/>
            <person name="Karaoz U."/>
            <person name="Brodie E.L."/>
            <person name="Williams K.H."/>
            <person name="Hubbard S.S."/>
            <person name="Banfield J.F."/>
        </authorList>
    </citation>
    <scope>NUCLEOTIDE SEQUENCE [LARGE SCALE GENOMIC DNA]</scope>
</reference>
<dbReference type="InterPro" id="IPR029398">
    <property type="entry name" value="PolB_thumb"/>
</dbReference>
<keyword evidence="14" id="KW-0915">Sodium</keyword>
<feature type="domain" description="Helix-hairpin-helix DNA-binding motif class 1" evidence="22">
    <location>
        <begin position="93"/>
        <end position="112"/>
    </location>
</feature>
<feature type="domain" description="Helix-hairpin-helix DNA-binding motif class 1" evidence="22">
    <location>
        <begin position="53"/>
        <end position="72"/>
    </location>
</feature>
<keyword evidence="6" id="KW-0488">Methylation</keyword>
<dbReference type="PANTHER" id="PTHR36928">
    <property type="entry name" value="PHOSPHATASE YCDX-RELATED"/>
    <property type="match status" value="1"/>
</dbReference>
<dbReference type="EC" id="2.7.7.7" evidence="3"/>
<dbReference type="SMART" id="SM00278">
    <property type="entry name" value="HhH1"/>
    <property type="match status" value="3"/>
</dbReference>
<dbReference type="GO" id="GO:0005829">
    <property type="term" value="C:cytosol"/>
    <property type="evidence" value="ECO:0007669"/>
    <property type="project" value="TreeGrafter"/>
</dbReference>
<dbReference type="AlphaFoldDB" id="A0A1F6BUB2"/>
<evidence type="ECO:0000313" key="25">
    <source>
        <dbReference type="EMBL" id="OGG40137.1"/>
    </source>
</evidence>
<dbReference type="SUPFAM" id="SSF81301">
    <property type="entry name" value="Nucleotidyltransferase"/>
    <property type="match status" value="1"/>
</dbReference>
<dbReference type="Pfam" id="PF14791">
    <property type="entry name" value="DNA_pol_B_thumb"/>
    <property type="match status" value="1"/>
</dbReference>
<accession>A0A1F6BUB2</accession>
<dbReference type="InterPro" id="IPR028207">
    <property type="entry name" value="DNA_pol_B_palm_palm"/>
</dbReference>
<dbReference type="InterPro" id="IPR003583">
    <property type="entry name" value="Hlx-hairpin-Hlx_DNA-bd_motif"/>
</dbReference>
<dbReference type="InterPro" id="IPR003141">
    <property type="entry name" value="Pol/His_phosphatase_N"/>
</dbReference>
<feature type="domain" description="Helix-hairpin-helix DNA-binding motif class 1" evidence="22">
    <location>
        <begin position="128"/>
        <end position="147"/>
    </location>
</feature>
<protein>
    <recommendedName>
        <fullName evidence="5">DNA polymerase beta</fullName>
        <ecNumber evidence="3">2.7.7.7</ecNumber>
        <ecNumber evidence="4">4.2.99.18</ecNumber>
    </recommendedName>
    <alternativeName>
        <fullName evidence="16">5'-deoxyribose-phosphate lyase</fullName>
    </alternativeName>
    <alternativeName>
        <fullName evidence="17">AP lyase</fullName>
    </alternativeName>
</protein>
<dbReference type="Gene3D" id="3.30.210.10">
    <property type="entry name" value="DNA polymerase, thumb domain"/>
    <property type="match status" value="1"/>
</dbReference>
<keyword evidence="11" id="KW-0227">DNA damage</keyword>
<evidence type="ECO:0000256" key="21">
    <source>
        <dbReference type="ARBA" id="ARBA00049244"/>
    </source>
</evidence>
<dbReference type="InterPro" id="IPR002008">
    <property type="entry name" value="DNA_pol_X_beta-like"/>
</dbReference>
<evidence type="ECO:0000256" key="10">
    <source>
        <dbReference type="ARBA" id="ARBA00022705"/>
    </source>
</evidence>
<dbReference type="GO" id="GO:0008270">
    <property type="term" value="F:zinc ion binding"/>
    <property type="evidence" value="ECO:0007669"/>
    <property type="project" value="TreeGrafter"/>
</dbReference>
<evidence type="ECO:0000256" key="4">
    <source>
        <dbReference type="ARBA" id="ARBA00012720"/>
    </source>
</evidence>
<feature type="domain" description="Polymerase/histidinol phosphatase N-terminal" evidence="23">
    <location>
        <begin position="342"/>
        <end position="422"/>
    </location>
</feature>
<dbReference type="GO" id="GO:0042578">
    <property type="term" value="F:phosphoric ester hydrolase activity"/>
    <property type="evidence" value="ECO:0007669"/>
    <property type="project" value="TreeGrafter"/>
</dbReference>
<comment type="catalytic activity">
    <reaction evidence="19">
        <text>a 5'-end 2'-deoxyribose-2'-deoxyribonucleotide-DNA = (2E,4S)-4-hydroxypenten-2-al-5-phosphate + a 5'-end 5'-phospho-2'-deoxyribonucleoside-DNA + H(+)</text>
        <dbReference type="Rhea" id="RHEA:76255"/>
        <dbReference type="Rhea" id="RHEA-COMP:13180"/>
        <dbReference type="Rhea" id="RHEA-COMP:18657"/>
        <dbReference type="ChEBI" id="CHEBI:15378"/>
        <dbReference type="ChEBI" id="CHEBI:136412"/>
        <dbReference type="ChEBI" id="CHEBI:195194"/>
        <dbReference type="ChEBI" id="CHEBI:195195"/>
    </reaction>
</comment>
<dbReference type="CDD" id="cd07436">
    <property type="entry name" value="PHP_PolX"/>
    <property type="match status" value="1"/>
</dbReference>
<dbReference type="Pfam" id="PF02811">
    <property type="entry name" value="PHP"/>
    <property type="match status" value="1"/>
</dbReference>
<dbReference type="InterPro" id="IPR016195">
    <property type="entry name" value="Pol/histidinol_Pase-like"/>
</dbReference>
<dbReference type="GO" id="GO:0140078">
    <property type="term" value="F:class I DNA-(apurinic or apyrimidinic site) endonuclease activity"/>
    <property type="evidence" value="ECO:0007669"/>
    <property type="project" value="UniProtKB-EC"/>
</dbReference>
<sequence length="575" mass="64442">MSNAEVAKVLREIGEYLEMQGVAFKPRAYEKAADAVAGSGEQVSEIYEKGGLKTLEEIPGVGASIAEKIEELLKTGRLKYYEELKKKTPVDLGNLVQIEGLGPKNIKKLYENLKIKNLDDLEKAARAGKIRRLESFGEKSEERILKGIEFLKKSGGRAVLGFIMPVVRNIEERLKSLGEVEKVAVCGSIRRMQETIGDIDILVTSKKPRSVIDYFAAMPEVEHVYGKGETKTMVRLKIGLDADLRVVEPVSYGAAVQYFTGSKEHNIALREIAIKKGYKLNEYGLFSSGGGDRMIAGRDEKEIYEKLGLMWMPPELRTDSGEIEAAKTGKLPKLIEYGSLQGDLQIQTDWTDGKNSIEEMARAAVSLGLEYIAITDHTERLAMTGGLDKKKIVKQWAEIDKIQRKLGGRIKILKGTECDILKDGSLDLPDKVLAKLDVVGVAIHSRFNLSRRDQTERIKKAISNKHVHIFFHPTGRIIGRREAYEINMDEITETAKKTGTVLEIDAFPARLDLKDEHIRKCVAAGVKMSIDSDAHSVSHFQYLEFGIAQARRGWAERNDIINAWPLEKMRKFLKR</sequence>
<dbReference type="PRINTS" id="PR00870">
    <property type="entry name" value="DNAPOLXBETA"/>
</dbReference>
<dbReference type="InterPro" id="IPR027421">
    <property type="entry name" value="DNA_pol_lamdba_lyase_dom_sf"/>
</dbReference>
<evidence type="ECO:0000256" key="18">
    <source>
        <dbReference type="ARBA" id="ARBA00044632"/>
    </source>
</evidence>
<keyword evidence="10" id="KW-0235">DNA replication</keyword>
<dbReference type="SUPFAM" id="SSF47802">
    <property type="entry name" value="DNA polymerase beta, N-terminal domain-like"/>
    <property type="match status" value="1"/>
</dbReference>
<dbReference type="Pfam" id="PF14792">
    <property type="entry name" value="DNA_pol_B_palm"/>
    <property type="match status" value="1"/>
</dbReference>
<dbReference type="InterPro" id="IPR022311">
    <property type="entry name" value="PolX-like"/>
</dbReference>
<evidence type="ECO:0000256" key="8">
    <source>
        <dbReference type="ARBA" id="ARBA00022679"/>
    </source>
</evidence>
<dbReference type="GO" id="GO:0003887">
    <property type="term" value="F:DNA-directed DNA polymerase activity"/>
    <property type="evidence" value="ECO:0007669"/>
    <property type="project" value="UniProtKB-KW"/>
</dbReference>
<dbReference type="GO" id="GO:0006281">
    <property type="term" value="P:DNA repair"/>
    <property type="evidence" value="ECO:0007669"/>
    <property type="project" value="UniProtKB-KW"/>
</dbReference>
<dbReference type="Gene3D" id="1.10.150.20">
    <property type="entry name" value="5' to 3' exonuclease, C-terminal subdomain"/>
    <property type="match status" value="1"/>
</dbReference>
<dbReference type="InterPro" id="IPR002054">
    <property type="entry name" value="DNA-dir_DNA_pol_X"/>
</dbReference>
<evidence type="ECO:0000256" key="3">
    <source>
        <dbReference type="ARBA" id="ARBA00012417"/>
    </source>
</evidence>
<evidence type="ECO:0000256" key="15">
    <source>
        <dbReference type="ARBA" id="ARBA00023204"/>
    </source>
</evidence>
<proteinExistence type="predicted"/>
<evidence type="ECO:0000256" key="1">
    <source>
        <dbReference type="ARBA" id="ARBA00001946"/>
    </source>
</evidence>
<comment type="catalytic activity">
    <reaction evidence="18">
        <text>2'-deoxyribonucleotide-(2'-deoxyribose 5'-phosphate)-2'-deoxyribonucleotide-DNA = a 3'-end 2'-deoxyribonucleotide-(2,3-dehydro-2,3-deoxyribose 5'-phosphate)-DNA + a 5'-end 5'-phospho-2'-deoxyribonucleoside-DNA + H(+)</text>
        <dbReference type="Rhea" id="RHEA:66592"/>
        <dbReference type="Rhea" id="RHEA-COMP:13180"/>
        <dbReference type="Rhea" id="RHEA-COMP:16897"/>
        <dbReference type="Rhea" id="RHEA-COMP:17067"/>
        <dbReference type="ChEBI" id="CHEBI:15378"/>
        <dbReference type="ChEBI" id="CHEBI:136412"/>
        <dbReference type="ChEBI" id="CHEBI:157695"/>
        <dbReference type="ChEBI" id="CHEBI:167181"/>
        <dbReference type="EC" id="4.2.99.18"/>
    </reaction>
</comment>
<evidence type="ECO:0000256" key="2">
    <source>
        <dbReference type="ARBA" id="ARBA00004496"/>
    </source>
</evidence>
<evidence type="ECO:0000256" key="9">
    <source>
        <dbReference type="ARBA" id="ARBA00022695"/>
    </source>
</evidence>
<evidence type="ECO:0000259" key="22">
    <source>
        <dbReference type="SMART" id="SM00278"/>
    </source>
</evidence>
<evidence type="ECO:0000256" key="5">
    <source>
        <dbReference type="ARBA" id="ARBA00020020"/>
    </source>
</evidence>
<feature type="domain" description="DNA-directed DNA polymerase X" evidence="24">
    <location>
        <begin position="1"/>
        <end position="318"/>
    </location>
</feature>
<dbReference type="GO" id="GO:0003677">
    <property type="term" value="F:DNA binding"/>
    <property type="evidence" value="ECO:0007669"/>
    <property type="project" value="InterPro"/>
</dbReference>
<dbReference type="InterPro" id="IPR050243">
    <property type="entry name" value="PHP_phosphatase"/>
</dbReference>
<evidence type="ECO:0000259" key="23">
    <source>
        <dbReference type="SMART" id="SM00481"/>
    </source>
</evidence>
<dbReference type="NCBIfam" id="NF006375">
    <property type="entry name" value="PRK08609.1"/>
    <property type="match status" value="1"/>
</dbReference>
<dbReference type="Gene3D" id="3.30.460.10">
    <property type="entry name" value="Beta Polymerase, domain 2"/>
    <property type="match status" value="1"/>
</dbReference>